<organism evidence="1 2">
    <name type="scientific">Camellia lanceoleosa</name>
    <dbReference type="NCBI Taxonomy" id="1840588"/>
    <lineage>
        <taxon>Eukaryota</taxon>
        <taxon>Viridiplantae</taxon>
        <taxon>Streptophyta</taxon>
        <taxon>Embryophyta</taxon>
        <taxon>Tracheophyta</taxon>
        <taxon>Spermatophyta</taxon>
        <taxon>Magnoliopsida</taxon>
        <taxon>eudicotyledons</taxon>
        <taxon>Gunneridae</taxon>
        <taxon>Pentapetalae</taxon>
        <taxon>asterids</taxon>
        <taxon>Ericales</taxon>
        <taxon>Theaceae</taxon>
        <taxon>Camellia</taxon>
    </lineage>
</organism>
<reference evidence="1 2" key="1">
    <citation type="journal article" date="2022" name="Plant J.">
        <title>Chromosome-level genome of Camellia lanceoleosa provides a valuable resource for understanding genome evolution and self-incompatibility.</title>
        <authorList>
            <person name="Gong W."/>
            <person name="Xiao S."/>
            <person name="Wang L."/>
            <person name="Liao Z."/>
            <person name="Chang Y."/>
            <person name="Mo W."/>
            <person name="Hu G."/>
            <person name="Li W."/>
            <person name="Zhao G."/>
            <person name="Zhu H."/>
            <person name="Hu X."/>
            <person name="Ji K."/>
            <person name="Xiang X."/>
            <person name="Song Q."/>
            <person name="Yuan D."/>
            <person name="Jin S."/>
            <person name="Zhang L."/>
        </authorList>
    </citation>
    <scope>NUCLEOTIDE SEQUENCE [LARGE SCALE GENOMIC DNA]</scope>
    <source>
        <strain evidence="1">SQ_2022a</strain>
    </source>
</reference>
<comment type="caution">
    <text evidence="1">The sequence shown here is derived from an EMBL/GenBank/DDBJ whole genome shotgun (WGS) entry which is preliminary data.</text>
</comment>
<proteinExistence type="predicted"/>
<evidence type="ECO:0000313" key="2">
    <source>
        <dbReference type="Proteomes" id="UP001060215"/>
    </source>
</evidence>
<gene>
    <name evidence="1" type="ORF">LOK49_LG04G01470</name>
</gene>
<sequence length="152" mass="17123">MESQTSVVPNEVPKVYIVIRPPCIFTMFEKQFSTKFQFLKAWEFPIPTDQFLESPVSFAQAMLYSNVTSISIAIFHLLPSLRCIANTTSSLDHIDLEKCRRCEIVVSYAKDVFSKDVSDTTVGLLIDVLRQITTSNRYIHGGFLPIKGGLPS</sequence>
<keyword evidence="2" id="KW-1185">Reference proteome</keyword>
<accession>A0ACC0HXD1</accession>
<name>A0ACC0HXD1_9ERIC</name>
<dbReference type="Proteomes" id="UP001060215">
    <property type="component" value="Chromosome 2"/>
</dbReference>
<protein>
    <submittedName>
        <fullName evidence="1">Glyoxylate/hydroxypyruvate reductase HPR3</fullName>
    </submittedName>
</protein>
<evidence type="ECO:0000313" key="1">
    <source>
        <dbReference type="EMBL" id="KAI8018227.1"/>
    </source>
</evidence>
<dbReference type="EMBL" id="CM045759">
    <property type="protein sequence ID" value="KAI8018227.1"/>
    <property type="molecule type" value="Genomic_DNA"/>
</dbReference>